<dbReference type="RefSeq" id="XP_060362269.1">
    <property type="nucleotide sequence ID" value="XM_060503071.1"/>
</dbReference>
<reference evidence="2" key="1">
    <citation type="submission" date="2021-12" db="EMBL/GenBank/DDBJ databases">
        <title>Comparative genomics, transcriptomics and evolutionary studies reveal genomic signatures of adaptation to plant cell wall in hemibiotrophic fungi.</title>
        <authorList>
            <consortium name="DOE Joint Genome Institute"/>
            <person name="Baroncelli R."/>
            <person name="Diaz J.F."/>
            <person name="Benocci T."/>
            <person name="Peng M."/>
            <person name="Battaglia E."/>
            <person name="Haridas S."/>
            <person name="Andreopoulos W."/>
            <person name="Labutti K."/>
            <person name="Pangilinan J."/>
            <person name="Floch G.L."/>
            <person name="Makela M.R."/>
            <person name="Henrissat B."/>
            <person name="Grigoriev I.V."/>
            <person name="Crouch J.A."/>
            <person name="De Vries R.P."/>
            <person name="Sukno S.A."/>
            <person name="Thon M.R."/>
        </authorList>
    </citation>
    <scope>NUCLEOTIDE SEQUENCE</scope>
    <source>
        <strain evidence="2">CBS 112980</strain>
    </source>
</reference>
<dbReference type="AlphaFoldDB" id="A0AAD8UJ63"/>
<comment type="caution">
    <text evidence="2">The sequence shown here is derived from an EMBL/GenBank/DDBJ whole genome shotgun (WGS) entry which is preliminary data.</text>
</comment>
<dbReference type="GeneID" id="85386970"/>
<organism evidence="2 3">
    <name type="scientific">Glomerella acutata</name>
    <name type="common">Colletotrichum acutatum</name>
    <dbReference type="NCBI Taxonomy" id="27357"/>
    <lineage>
        <taxon>Eukaryota</taxon>
        <taxon>Fungi</taxon>
        <taxon>Dikarya</taxon>
        <taxon>Ascomycota</taxon>
        <taxon>Pezizomycotina</taxon>
        <taxon>Sordariomycetes</taxon>
        <taxon>Hypocreomycetidae</taxon>
        <taxon>Glomerellales</taxon>
        <taxon>Glomerellaceae</taxon>
        <taxon>Colletotrichum</taxon>
        <taxon>Colletotrichum acutatum species complex</taxon>
    </lineage>
</organism>
<sequence length="136" mass="14382">MSLFGNFDVAKLASQLGNFKIPDDPEIINQGHQDYGYSNYGSHSQGYDGRPPAGYASGPQNGAEEYKREHPAAFGSSDPTRSAYSDPVSEGSAMSSVAAGVLREPELGTMQDSNTDRASPMGTNSLNTSTAIWTAV</sequence>
<protein>
    <submittedName>
        <fullName evidence="2">Uncharacterized protein</fullName>
    </submittedName>
</protein>
<dbReference type="Proteomes" id="UP001244207">
    <property type="component" value="Unassembled WGS sequence"/>
</dbReference>
<evidence type="ECO:0000313" key="2">
    <source>
        <dbReference type="EMBL" id="KAK1721473.1"/>
    </source>
</evidence>
<accession>A0AAD8UJ63</accession>
<proteinExistence type="predicted"/>
<evidence type="ECO:0000256" key="1">
    <source>
        <dbReference type="SAM" id="MobiDB-lite"/>
    </source>
</evidence>
<name>A0AAD8UJ63_GLOAC</name>
<feature type="compositionally biased region" description="Polar residues" evidence="1">
    <location>
        <begin position="110"/>
        <end position="129"/>
    </location>
</feature>
<gene>
    <name evidence="2" type="ORF">BDZ83DRAFT_436068</name>
</gene>
<keyword evidence="3" id="KW-1185">Reference proteome</keyword>
<dbReference type="EMBL" id="JAHMHS010000083">
    <property type="protein sequence ID" value="KAK1721473.1"/>
    <property type="molecule type" value="Genomic_DNA"/>
</dbReference>
<evidence type="ECO:0000313" key="3">
    <source>
        <dbReference type="Proteomes" id="UP001244207"/>
    </source>
</evidence>
<feature type="region of interest" description="Disordered" evidence="1">
    <location>
        <begin position="29"/>
        <end position="129"/>
    </location>
</feature>